<sequence length="55" mass="6364">MAEVRADEDELAALIEQGGFWRLVPEWVPREFAVPTRELAERVALGLRRSLDDRQ</sequence>
<protein>
    <submittedName>
        <fullName evidence="1">Uncharacterized protein</fullName>
    </submittedName>
</protein>
<gene>
    <name evidence="1" type="ORF">HA039_20435</name>
</gene>
<dbReference type="RefSeq" id="WP_167032025.1">
    <property type="nucleotide sequence ID" value="NZ_CP050177.1"/>
</dbReference>
<organism evidence="1 2">
    <name type="scientific">Streptomyces liangshanensis</name>
    <dbReference type="NCBI Taxonomy" id="2717324"/>
    <lineage>
        <taxon>Bacteria</taxon>
        <taxon>Bacillati</taxon>
        <taxon>Actinomycetota</taxon>
        <taxon>Actinomycetes</taxon>
        <taxon>Kitasatosporales</taxon>
        <taxon>Streptomycetaceae</taxon>
        <taxon>Streptomyces</taxon>
    </lineage>
</organism>
<dbReference type="EMBL" id="CP050177">
    <property type="protein sequence ID" value="QIQ04354.1"/>
    <property type="molecule type" value="Genomic_DNA"/>
</dbReference>
<dbReference type="KEGG" id="slia:HA039_20435"/>
<dbReference type="Proteomes" id="UP000501179">
    <property type="component" value="Chromosome"/>
</dbReference>
<name>A0A6G9H1K0_9ACTN</name>
<accession>A0A6G9H1K0</accession>
<reference evidence="1 2" key="1">
    <citation type="submission" date="2020-03" db="EMBL/GenBank/DDBJ databases">
        <title>A novel species.</title>
        <authorList>
            <person name="Gao J."/>
        </authorList>
    </citation>
    <scope>NUCLEOTIDE SEQUENCE [LARGE SCALE GENOMIC DNA]</scope>
    <source>
        <strain evidence="1 2">QMT-12</strain>
    </source>
</reference>
<dbReference type="AlphaFoldDB" id="A0A6G9H1K0"/>
<keyword evidence="2" id="KW-1185">Reference proteome</keyword>
<evidence type="ECO:0000313" key="2">
    <source>
        <dbReference type="Proteomes" id="UP000501179"/>
    </source>
</evidence>
<evidence type="ECO:0000313" key="1">
    <source>
        <dbReference type="EMBL" id="QIQ04354.1"/>
    </source>
</evidence>
<proteinExistence type="predicted"/>